<dbReference type="SUPFAM" id="SSF56349">
    <property type="entry name" value="DNA breaking-rejoining enzymes"/>
    <property type="match status" value="1"/>
</dbReference>
<dbReference type="Proteomes" id="UP000831484">
    <property type="component" value="Plasmid pdjl-6-4"/>
</dbReference>
<keyword evidence="1" id="KW-0233">DNA recombination</keyword>
<keyword evidence="3" id="KW-0614">Plasmid</keyword>
<geneLocation type="plasmid" evidence="3 4">
    <name>pdjl-6-4</name>
</geneLocation>
<accession>A0AB38RMD7</accession>
<evidence type="ECO:0000313" key="3">
    <source>
        <dbReference type="EMBL" id="UPU46538.1"/>
    </source>
</evidence>
<dbReference type="InterPro" id="IPR013762">
    <property type="entry name" value="Integrase-like_cat_sf"/>
</dbReference>
<dbReference type="PANTHER" id="PTHR30349:SF64">
    <property type="entry name" value="PROPHAGE INTEGRASE INTD-RELATED"/>
    <property type="match status" value="1"/>
</dbReference>
<evidence type="ECO:0000313" key="4">
    <source>
        <dbReference type="Proteomes" id="UP000831484"/>
    </source>
</evidence>
<dbReference type="PROSITE" id="PS51898">
    <property type="entry name" value="TYR_RECOMBINASE"/>
    <property type="match status" value="1"/>
</dbReference>
<gene>
    <name evidence="3" type="ORF">M0639_32980</name>
</gene>
<dbReference type="InterPro" id="IPR002104">
    <property type="entry name" value="Integrase_catalytic"/>
</dbReference>
<dbReference type="InterPro" id="IPR011010">
    <property type="entry name" value="DNA_brk_join_enz"/>
</dbReference>
<dbReference type="PANTHER" id="PTHR30349">
    <property type="entry name" value="PHAGE INTEGRASE-RELATED"/>
    <property type="match status" value="1"/>
</dbReference>
<dbReference type="CDD" id="cd00397">
    <property type="entry name" value="DNA_BRE_C"/>
    <property type="match status" value="1"/>
</dbReference>
<name>A0AB38RMD7_RHOSG</name>
<feature type="domain" description="Tyr recombinase" evidence="2">
    <location>
        <begin position="476"/>
        <end position="688"/>
    </location>
</feature>
<protein>
    <submittedName>
        <fullName evidence="3">Site-specific integrase</fullName>
    </submittedName>
</protein>
<dbReference type="EMBL" id="CP096567">
    <property type="protein sequence ID" value="UPU46538.1"/>
    <property type="molecule type" value="Genomic_DNA"/>
</dbReference>
<dbReference type="GO" id="GO:0003677">
    <property type="term" value="F:DNA binding"/>
    <property type="evidence" value="ECO:0007669"/>
    <property type="project" value="InterPro"/>
</dbReference>
<dbReference type="InterPro" id="IPR050090">
    <property type="entry name" value="Tyrosine_recombinase_XerCD"/>
</dbReference>
<proteinExistence type="predicted"/>
<evidence type="ECO:0000256" key="1">
    <source>
        <dbReference type="ARBA" id="ARBA00023172"/>
    </source>
</evidence>
<sequence>MVSARVSKAPASWSLNVDAREGANRSVIDTLLDRYPPRVVPSSWKTTELGRAAALKRVEALMIRAPGSENFQRDAVRGAGMLLRWLNSFPGKSWQGRWNGSCVAEHGLGWVSIPETWMDEQGVQSVRPTVLTHALIGLFVADLIRPDLRFVVQLHRSHYWRDWAAISRDPRGFERLEAAAGAETAQAMQGRTARWQISMLILSKGGGLSDITVGDCVELRQAELAVCSRGKTRYLFYKLLHDIGIFPPDAPPTLRFVTVYRGQSTVAELVDRFDIANADVRNLLVDYLSERHPSLDYTTLDNLSRHLALHFWKNLETTHPGINSLQLDRGVAQAWKERMHWKVSRRRLPDGTYAETRSPRMNYTDMLTAVRAFYLDLAAWAALDPARWARWVVPCPIGPGETSAKKIGRRRKARMDQRTRERLPRLPELVRIAEQRAHDARMLLEAAVAASPGSKFTVLGKTYTKSDPWLKASADGIPVIYDSEGRTIRLREAENRAFWALATVEVLRHTGVRIEEMLEISHHSITQYRLPATGELIPLLQIAPSKTDEERLLVVSPDLADMLSTIVSRIRGADGGVPLVPLYDRNERIWVAPAPLLFQWKCGGHHRAVSAGLIRNALTELIDAAGVKDAAGEPLYFQPHDLRRIFATDAIMNGMPPHIAQVLLGHKDINTTMGYKAIYPEEAINGHRAFISRRRALRPSEEYRTPTDTEWDEFLGHFERRKLALGECGRAYGTSCQHEHSCIRCPVLRVDPAQRFRLVEIRDNLAARIAEADSEGWIGEAEGLRVSLVATEEKLDQIDRRARRAVQLNMPSFPDIVAHIVQPPA</sequence>
<organism evidence="3 4">
    <name type="scientific">Rhodococcus qingshengii JCM 15477</name>
    <dbReference type="NCBI Taxonomy" id="1303681"/>
    <lineage>
        <taxon>Bacteria</taxon>
        <taxon>Bacillati</taxon>
        <taxon>Actinomycetota</taxon>
        <taxon>Actinomycetes</taxon>
        <taxon>Mycobacteriales</taxon>
        <taxon>Nocardiaceae</taxon>
        <taxon>Rhodococcus</taxon>
        <taxon>Rhodococcus erythropolis group</taxon>
    </lineage>
</organism>
<keyword evidence="4" id="KW-1185">Reference proteome</keyword>
<dbReference type="AlphaFoldDB" id="A0AB38RMD7"/>
<evidence type="ECO:0000259" key="2">
    <source>
        <dbReference type="PROSITE" id="PS51898"/>
    </source>
</evidence>
<dbReference type="Pfam" id="PF00589">
    <property type="entry name" value="Phage_integrase"/>
    <property type="match status" value="1"/>
</dbReference>
<dbReference type="RefSeq" id="WP_003944634.1">
    <property type="nucleotide sequence ID" value="NZ_CP096567.1"/>
</dbReference>
<dbReference type="Gene3D" id="1.10.443.10">
    <property type="entry name" value="Intergrase catalytic core"/>
    <property type="match status" value="1"/>
</dbReference>
<dbReference type="GO" id="GO:0015074">
    <property type="term" value="P:DNA integration"/>
    <property type="evidence" value="ECO:0007669"/>
    <property type="project" value="InterPro"/>
</dbReference>
<dbReference type="GO" id="GO:0006310">
    <property type="term" value="P:DNA recombination"/>
    <property type="evidence" value="ECO:0007669"/>
    <property type="project" value="UniProtKB-KW"/>
</dbReference>
<reference evidence="4" key="1">
    <citation type="journal article" date="2022" name="Environ. Microbiol.">
        <title>Functional analysis, diversity, and distribution of carbendazim hydrolases MheI and CbmA, responsible for the initial step in carbendazim degradation.</title>
        <authorList>
            <person name="Zhang M."/>
            <person name="Bai X."/>
            <person name="Li Q."/>
            <person name="Zhang L."/>
            <person name="Zhu Q."/>
            <person name="Gao S."/>
            <person name="Ke Z."/>
            <person name="Jiang M."/>
            <person name="Hu J."/>
            <person name="Qiu J."/>
            <person name="Hong Q."/>
        </authorList>
    </citation>
    <scope>NUCLEOTIDE SEQUENCE [LARGE SCALE GENOMIC DNA]</scope>
    <source>
        <strain evidence="4">djl-6</strain>
    </source>
</reference>